<proteinExistence type="predicted"/>
<dbReference type="PANTHER" id="PTHR20854">
    <property type="entry name" value="INOSITOL MONOPHOSPHATASE"/>
    <property type="match status" value="1"/>
</dbReference>
<gene>
    <name evidence="2" type="primary">hisN_2</name>
    <name evidence="2" type="ORF">Pen02_23820</name>
</gene>
<feature type="compositionally biased region" description="Basic and acidic residues" evidence="1">
    <location>
        <begin position="275"/>
        <end position="288"/>
    </location>
</feature>
<keyword evidence="3" id="KW-1185">Reference proteome</keyword>
<sequence>MEDDLLLARHAALTGAAVGLRYFADLGRLDREHKSDGSVVTEADRAVEAAIRDVLAGARPDDAILGEEVGQTGRADRRWIVDPIDGTAQFVAGDDRWLVLVALEQAGEIVVGVAVVPAQGRIWWARRGGGTYEAEISAGRVTGERRLDSRTAPIDRLSGSELRRTDSVDLLSGSRLGVVPPDEQVYPAEREMIAPLAAVSTVTPWRTHAALLVARGELDLAVQTRGQVWDFAATSLIVAEAGGRYSGFDGRSRPAPGPSLFARTGELHDAALRVLGTDHRPTADRPASDTDTDTDGA</sequence>
<name>A0ABQ4DYD3_9ACTN</name>
<protein>
    <submittedName>
        <fullName evidence="2">Histidinol-phosphatase</fullName>
    </submittedName>
</protein>
<dbReference type="Pfam" id="PF00459">
    <property type="entry name" value="Inositol_P"/>
    <property type="match status" value="1"/>
</dbReference>
<feature type="region of interest" description="Disordered" evidence="1">
    <location>
        <begin position="275"/>
        <end position="297"/>
    </location>
</feature>
<accession>A0ABQ4DYD3</accession>
<comment type="caution">
    <text evidence="2">The sequence shown here is derived from an EMBL/GenBank/DDBJ whole genome shotgun (WGS) entry which is preliminary data.</text>
</comment>
<evidence type="ECO:0000313" key="3">
    <source>
        <dbReference type="Proteomes" id="UP000646749"/>
    </source>
</evidence>
<dbReference type="Gene3D" id="3.30.540.10">
    <property type="entry name" value="Fructose-1,6-Bisphosphatase, subunit A, domain 1"/>
    <property type="match status" value="1"/>
</dbReference>
<dbReference type="SUPFAM" id="SSF56655">
    <property type="entry name" value="Carbohydrate phosphatase"/>
    <property type="match status" value="1"/>
</dbReference>
<dbReference type="PANTHER" id="PTHR20854:SF4">
    <property type="entry name" value="INOSITOL-1-MONOPHOSPHATASE-RELATED"/>
    <property type="match status" value="1"/>
</dbReference>
<dbReference type="EMBL" id="BONW01000011">
    <property type="protein sequence ID" value="GIG87446.1"/>
    <property type="molecule type" value="Genomic_DNA"/>
</dbReference>
<evidence type="ECO:0000313" key="2">
    <source>
        <dbReference type="EMBL" id="GIG87446.1"/>
    </source>
</evidence>
<dbReference type="PRINTS" id="PR00377">
    <property type="entry name" value="IMPHPHTASES"/>
</dbReference>
<reference evidence="2 3" key="1">
    <citation type="submission" date="2021-01" db="EMBL/GenBank/DDBJ databases">
        <title>Whole genome shotgun sequence of Plantactinospora endophytica NBRC 110450.</title>
        <authorList>
            <person name="Komaki H."/>
            <person name="Tamura T."/>
        </authorList>
    </citation>
    <scope>NUCLEOTIDE SEQUENCE [LARGE SCALE GENOMIC DNA]</scope>
    <source>
        <strain evidence="2 3">NBRC 110450</strain>
    </source>
</reference>
<organism evidence="2 3">
    <name type="scientific">Plantactinospora endophytica</name>
    <dbReference type="NCBI Taxonomy" id="673535"/>
    <lineage>
        <taxon>Bacteria</taxon>
        <taxon>Bacillati</taxon>
        <taxon>Actinomycetota</taxon>
        <taxon>Actinomycetes</taxon>
        <taxon>Micromonosporales</taxon>
        <taxon>Micromonosporaceae</taxon>
        <taxon>Plantactinospora</taxon>
    </lineage>
</organism>
<evidence type="ECO:0000256" key="1">
    <source>
        <dbReference type="SAM" id="MobiDB-lite"/>
    </source>
</evidence>
<dbReference type="Proteomes" id="UP000646749">
    <property type="component" value="Unassembled WGS sequence"/>
</dbReference>
<dbReference type="Gene3D" id="3.40.190.80">
    <property type="match status" value="1"/>
</dbReference>
<dbReference type="InterPro" id="IPR000760">
    <property type="entry name" value="Inositol_monophosphatase-like"/>
</dbReference>